<sequence>MRDTNYRYSRRTCFIYNANNELIGKIQFQRDPHFKRWKIQYLSDSLPIHSYDRPCDVKEKLVELDLTWAWGDIKHY</sequence>
<gene>
    <name evidence="1" type="ORF">GCM10009114_31820</name>
</gene>
<evidence type="ECO:0008006" key="3">
    <source>
        <dbReference type="Google" id="ProtNLM"/>
    </source>
</evidence>
<organism evidence="1 2">
    <name type="scientific">Aliiglaciecola litoralis</name>
    <dbReference type="NCBI Taxonomy" id="582857"/>
    <lineage>
        <taxon>Bacteria</taxon>
        <taxon>Pseudomonadati</taxon>
        <taxon>Pseudomonadota</taxon>
        <taxon>Gammaproteobacteria</taxon>
        <taxon>Alteromonadales</taxon>
        <taxon>Alteromonadaceae</taxon>
        <taxon>Aliiglaciecola</taxon>
    </lineage>
</organism>
<dbReference type="EMBL" id="BAAAFD010000011">
    <property type="protein sequence ID" value="GAA0859214.1"/>
    <property type="molecule type" value="Genomic_DNA"/>
</dbReference>
<comment type="caution">
    <text evidence="1">The sequence shown here is derived from an EMBL/GenBank/DDBJ whole genome shotgun (WGS) entry which is preliminary data.</text>
</comment>
<evidence type="ECO:0000313" key="2">
    <source>
        <dbReference type="Proteomes" id="UP001500359"/>
    </source>
</evidence>
<accession>A0ABN1LQX9</accession>
<protein>
    <recommendedName>
        <fullName evidence="3">WYL domain-containing protein</fullName>
    </recommendedName>
</protein>
<keyword evidence="2" id="KW-1185">Reference proteome</keyword>
<evidence type="ECO:0000313" key="1">
    <source>
        <dbReference type="EMBL" id="GAA0859214.1"/>
    </source>
</evidence>
<name>A0ABN1LQX9_9ALTE</name>
<reference evidence="1 2" key="1">
    <citation type="journal article" date="2019" name="Int. J. Syst. Evol. Microbiol.">
        <title>The Global Catalogue of Microorganisms (GCM) 10K type strain sequencing project: providing services to taxonomists for standard genome sequencing and annotation.</title>
        <authorList>
            <consortium name="The Broad Institute Genomics Platform"/>
            <consortium name="The Broad Institute Genome Sequencing Center for Infectious Disease"/>
            <person name="Wu L."/>
            <person name="Ma J."/>
        </authorList>
    </citation>
    <scope>NUCLEOTIDE SEQUENCE [LARGE SCALE GENOMIC DNA]</scope>
    <source>
        <strain evidence="1 2">JCM 15896</strain>
    </source>
</reference>
<dbReference type="Proteomes" id="UP001500359">
    <property type="component" value="Unassembled WGS sequence"/>
</dbReference>
<proteinExistence type="predicted"/>